<evidence type="ECO:0000256" key="1">
    <source>
        <dbReference type="ARBA" id="ARBA00004123"/>
    </source>
</evidence>
<protein>
    <recommendedName>
        <fullName evidence="6">BZIP domain-containing protein</fullName>
    </recommendedName>
</protein>
<comment type="subcellular location">
    <subcellularLocation>
        <location evidence="1">Nucleus</location>
    </subcellularLocation>
</comment>
<gene>
    <name evidence="7" type="ORF">FEM48_Zijuj03G0024000</name>
</gene>
<dbReference type="PROSITE" id="PS00036">
    <property type="entry name" value="BZIP_BASIC"/>
    <property type="match status" value="1"/>
</dbReference>
<feature type="domain" description="BZIP" evidence="6">
    <location>
        <begin position="249"/>
        <end position="294"/>
    </location>
</feature>
<keyword evidence="2" id="KW-0238">DNA-binding</keyword>
<keyword evidence="5" id="KW-0812">Transmembrane</keyword>
<keyword evidence="5" id="KW-0472">Membrane</keyword>
<name>A0A978VML7_ZIZJJ</name>
<dbReference type="GO" id="GO:0005634">
    <property type="term" value="C:nucleus"/>
    <property type="evidence" value="ECO:0007669"/>
    <property type="project" value="UniProtKB-SubCell"/>
</dbReference>
<dbReference type="Pfam" id="PF00170">
    <property type="entry name" value="bZIP_1"/>
    <property type="match status" value="1"/>
</dbReference>
<proteinExistence type="predicted"/>
<feature type="compositionally biased region" description="Basic and acidic residues" evidence="4">
    <location>
        <begin position="277"/>
        <end position="297"/>
    </location>
</feature>
<evidence type="ECO:0000313" key="8">
    <source>
        <dbReference type="Proteomes" id="UP000813462"/>
    </source>
</evidence>
<feature type="transmembrane region" description="Helical" evidence="5">
    <location>
        <begin position="350"/>
        <end position="369"/>
    </location>
</feature>
<evidence type="ECO:0000256" key="2">
    <source>
        <dbReference type="ARBA" id="ARBA00023125"/>
    </source>
</evidence>
<dbReference type="InterPro" id="IPR004827">
    <property type="entry name" value="bZIP"/>
</dbReference>
<dbReference type="SMART" id="SM00338">
    <property type="entry name" value="BRLZ"/>
    <property type="match status" value="1"/>
</dbReference>
<dbReference type="PANTHER" id="PTHR22952:SF385">
    <property type="entry name" value="ABSCISIC ACID-INSENSITIVE 5-LIKE PROTEIN 2"/>
    <property type="match status" value="1"/>
</dbReference>
<feature type="region of interest" description="Disordered" evidence="4">
    <location>
        <begin position="1"/>
        <end position="22"/>
    </location>
</feature>
<dbReference type="PANTHER" id="PTHR22952">
    <property type="entry name" value="CAMP-RESPONSE ELEMENT BINDING PROTEIN-RELATED"/>
    <property type="match status" value="1"/>
</dbReference>
<comment type="caution">
    <text evidence="7">The sequence shown here is derived from an EMBL/GenBank/DDBJ whole genome shotgun (WGS) entry which is preliminary data.</text>
</comment>
<dbReference type="InterPro" id="IPR043452">
    <property type="entry name" value="BZIP46-like"/>
</dbReference>
<evidence type="ECO:0000259" key="6">
    <source>
        <dbReference type="PROSITE" id="PS50217"/>
    </source>
</evidence>
<feature type="region of interest" description="Disordered" evidence="4">
    <location>
        <begin position="261"/>
        <end position="297"/>
    </location>
</feature>
<dbReference type="FunFam" id="1.20.5.170:FF:000036">
    <property type="entry name" value="ABSCISIC ACID-INSENSITIVE 5-like protein 2"/>
    <property type="match status" value="1"/>
</dbReference>
<dbReference type="InterPro" id="IPR046347">
    <property type="entry name" value="bZIP_sf"/>
</dbReference>
<dbReference type="GO" id="GO:0045893">
    <property type="term" value="P:positive regulation of DNA-templated transcription"/>
    <property type="evidence" value="ECO:0007669"/>
    <property type="project" value="InterPro"/>
</dbReference>
<dbReference type="CDD" id="cd14707">
    <property type="entry name" value="bZIP_plant_BZIP46"/>
    <property type="match status" value="1"/>
</dbReference>
<reference evidence="7" key="1">
    <citation type="journal article" date="2021" name="Front. Plant Sci.">
        <title>Chromosome-Scale Genome Assembly for Chinese Sour Jujube and Insights Into Its Genome Evolution and Domestication Signature.</title>
        <authorList>
            <person name="Shen L.-Y."/>
            <person name="Luo H."/>
            <person name="Wang X.-L."/>
            <person name="Wang X.-M."/>
            <person name="Qiu X.-J."/>
            <person name="Liu H."/>
            <person name="Zhou S.-S."/>
            <person name="Jia K.-H."/>
            <person name="Nie S."/>
            <person name="Bao Y.-T."/>
            <person name="Zhang R.-G."/>
            <person name="Yun Q.-Z."/>
            <person name="Chai Y.-H."/>
            <person name="Lu J.-Y."/>
            <person name="Li Y."/>
            <person name="Zhao S.-W."/>
            <person name="Mao J.-F."/>
            <person name="Jia S.-G."/>
            <person name="Mao Y.-M."/>
        </authorList>
    </citation>
    <scope>NUCLEOTIDE SEQUENCE</scope>
    <source>
        <strain evidence="7">AT0</strain>
        <tissue evidence="7">Leaf</tissue>
    </source>
</reference>
<evidence type="ECO:0000256" key="5">
    <source>
        <dbReference type="SAM" id="Phobius"/>
    </source>
</evidence>
<dbReference type="Gene3D" id="1.20.5.170">
    <property type="match status" value="1"/>
</dbReference>
<dbReference type="GO" id="GO:0003677">
    <property type="term" value="F:DNA binding"/>
    <property type="evidence" value="ECO:0007669"/>
    <property type="project" value="UniProtKB-KW"/>
</dbReference>
<keyword evidence="5" id="KW-1133">Transmembrane helix</keyword>
<dbReference type="GO" id="GO:0003700">
    <property type="term" value="F:DNA-binding transcription factor activity"/>
    <property type="evidence" value="ECO:0007669"/>
    <property type="project" value="InterPro"/>
</dbReference>
<dbReference type="PROSITE" id="PS50217">
    <property type="entry name" value="BZIP"/>
    <property type="match status" value="1"/>
</dbReference>
<dbReference type="EMBL" id="JAEACU010000003">
    <property type="protein sequence ID" value="KAH7536792.1"/>
    <property type="molecule type" value="Genomic_DNA"/>
</dbReference>
<organism evidence="7 8">
    <name type="scientific">Ziziphus jujuba var. spinosa</name>
    <dbReference type="NCBI Taxonomy" id="714518"/>
    <lineage>
        <taxon>Eukaryota</taxon>
        <taxon>Viridiplantae</taxon>
        <taxon>Streptophyta</taxon>
        <taxon>Embryophyta</taxon>
        <taxon>Tracheophyta</taxon>
        <taxon>Spermatophyta</taxon>
        <taxon>Magnoliopsida</taxon>
        <taxon>eudicotyledons</taxon>
        <taxon>Gunneridae</taxon>
        <taxon>Pentapetalae</taxon>
        <taxon>rosids</taxon>
        <taxon>fabids</taxon>
        <taxon>Rosales</taxon>
        <taxon>Rhamnaceae</taxon>
        <taxon>Paliureae</taxon>
        <taxon>Ziziphus</taxon>
    </lineage>
</organism>
<evidence type="ECO:0000256" key="4">
    <source>
        <dbReference type="SAM" id="MobiDB-lite"/>
    </source>
</evidence>
<evidence type="ECO:0000313" key="7">
    <source>
        <dbReference type="EMBL" id="KAH7536792.1"/>
    </source>
</evidence>
<evidence type="ECO:0000256" key="3">
    <source>
        <dbReference type="ARBA" id="ARBA00023242"/>
    </source>
</evidence>
<sequence>MGIPTMGSQGGDGSNGKQSQFQSLARQNSMYSLTLDEVQNHLGDLGKPLSSMNLDELLKNVWTAEANQSIGMDAESTALANQTALQRQASLSLTGALSKKTVDEVWRDIQQSKNNEERKSRERQPTLGEMTLEDFLVKAGVVAEASSDKKGAGPVVGVDANIASQFPQQGQWMQYSQPQYQVPQQSMIGVYMPSQPMPQPLHVGGGAVMDVTYADNQLALPSPLMGALSDTQTPGRKRGPPEDIIEKTVERRQKRMIKNRESAARSRARKQAYTNELENKVSRLEEENERLRKQRTSDESEKSIGVYQFVIYSTRVSVLSTAASSVLPFSASPAAASFLLPSIPQPAPPAALLFLLHKLVAFLFLFVYIRTSFVCEIGEIRFWTILSVLKMHLCYADCVSVAELEKMLPCAPPPEPKYQLRRTTSAPF</sequence>
<keyword evidence="3" id="KW-0539">Nucleus</keyword>
<dbReference type="Proteomes" id="UP000813462">
    <property type="component" value="Unassembled WGS sequence"/>
</dbReference>
<dbReference type="SUPFAM" id="SSF57959">
    <property type="entry name" value="Leucine zipper domain"/>
    <property type="match status" value="1"/>
</dbReference>
<dbReference type="AlphaFoldDB" id="A0A978VML7"/>
<accession>A0A978VML7</accession>